<protein>
    <recommendedName>
        <fullName evidence="3">Transposase and inactivated derivatives</fullName>
    </recommendedName>
</protein>
<gene>
    <name evidence="1" type="ORF">CRN84_14990</name>
</gene>
<organism evidence="1 2">
    <name type="scientific">Budvicia aquatica</name>
    <dbReference type="NCBI Taxonomy" id="82979"/>
    <lineage>
        <taxon>Bacteria</taxon>
        <taxon>Pseudomonadati</taxon>
        <taxon>Pseudomonadota</taxon>
        <taxon>Gammaproteobacteria</taxon>
        <taxon>Enterobacterales</taxon>
        <taxon>Budviciaceae</taxon>
        <taxon>Budvicia</taxon>
    </lineage>
</organism>
<keyword evidence="2" id="KW-1185">Reference proteome</keyword>
<dbReference type="RefSeq" id="WP_036014599.1">
    <property type="nucleotide sequence ID" value="NZ_BRLG01000001.1"/>
</dbReference>
<comment type="caution">
    <text evidence="1">The sequence shown here is derived from an EMBL/GenBank/DDBJ whole genome shotgun (WGS) entry which is preliminary data.</text>
</comment>
<dbReference type="OrthoDB" id="6636698at2"/>
<accession>A0A2C6DQE0</accession>
<evidence type="ECO:0008006" key="3">
    <source>
        <dbReference type="Google" id="ProtNLM"/>
    </source>
</evidence>
<evidence type="ECO:0000313" key="2">
    <source>
        <dbReference type="Proteomes" id="UP000224974"/>
    </source>
</evidence>
<dbReference type="PANTHER" id="PTHR47923:SF1">
    <property type="entry name" value="INSERTION ELEMENT IS1 1 PROTEIN INSA-RELATED"/>
    <property type="match status" value="1"/>
</dbReference>
<dbReference type="EMBL" id="PDDX01000001">
    <property type="protein sequence ID" value="PHI30552.1"/>
    <property type="molecule type" value="Genomic_DNA"/>
</dbReference>
<proteinExistence type="predicted"/>
<dbReference type="GO" id="GO:0006313">
    <property type="term" value="P:DNA transposition"/>
    <property type="evidence" value="ECO:0007669"/>
    <property type="project" value="TreeGrafter"/>
</dbReference>
<dbReference type="PANTHER" id="PTHR47923">
    <property type="entry name" value="INSERTION ELEMENT IS1 1 PROTEIN INSA-RELATED"/>
    <property type="match status" value="1"/>
</dbReference>
<sequence length="91" mass="10689">MKKETPICHHCARPEGVKKHGIGNTGNQRYFCRFCKRTFQTRYIYRGNEENMAMQIKKLLSQGHTPEQISSETQVRLQTVNYYAEEMESVC</sequence>
<dbReference type="InterPro" id="IPR051252">
    <property type="entry name" value="IS1_transposase_InsA"/>
</dbReference>
<dbReference type="AlphaFoldDB" id="A0A2C6DQE0"/>
<reference evidence="2" key="1">
    <citation type="submission" date="2017-09" db="EMBL/GenBank/DDBJ databases">
        <title>FDA dAtabase for Regulatory Grade micrObial Sequences (FDA-ARGOS): Supporting development and validation of Infectious Disease Dx tests.</title>
        <authorList>
            <person name="Minogue T."/>
            <person name="Wolcott M."/>
            <person name="Wasieloski L."/>
            <person name="Aguilar W."/>
            <person name="Moore D."/>
            <person name="Tallon L."/>
            <person name="Sadzewicz L."/>
            <person name="Ott S."/>
            <person name="Zhao X."/>
            <person name="Nagaraj S."/>
            <person name="Vavikolanu K."/>
            <person name="Aluvathingal J."/>
            <person name="Nadendla S."/>
            <person name="Sichtig H."/>
        </authorList>
    </citation>
    <scope>NUCLEOTIDE SEQUENCE [LARGE SCALE GENOMIC DNA]</scope>
    <source>
        <strain evidence="2">FDAARGOS_387</strain>
    </source>
</reference>
<name>A0A2C6DQE0_9GAMM</name>
<dbReference type="Proteomes" id="UP000224974">
    <property type="component" value="Unassembled WGS sequence"/>
</dbReference>
<evidence type="ECO:0000313" key="1">
    <source>
        <dbReference type="EMBL" id="PHI30552.1"/>
    </source>
</evidence>